<feature type="region of interest" description="Disordered" evidence="1">
    <location>
        <begin position="1"/>
        <end position="106"/>
    </location>
</feature>
<evidence type="ECO:0000256" key="1">
    <source>
        <dbReference type="SAM" id="MobiDB-lite"/>
    </source>
</evidence>
<dbReference type="Proteomes" id="UP000828390">
    <property type="component" value="Unassembled WGS sequence"/>
</dbReference>
<reference evidence="2" key="1">
    <citation type="journal article" date="2019" name="bioRxiv">
        <title>The Genome of the Zebra Mussel, Dreissena polymorpha: A Resource for Invasive Species Research.</title>
        <authorList>
            <person name="McCartney M.A."/>
            <person name="Auch B."/>
            <person name="Kono T."/>
            <person name="Mallez S."/>
            <person name="Zhang Y."/>
            <person name="Obille A."/>
            <person name="Becker A."/>
            <person name="Abrahante J.E."/>
            <person name="Garbe J."/>
            <person name="Badalamenti J.P."/>
            <person name="Herman A."/>
            <person name="Mangelson H."/>
            <person name="Liachko I."/>
            <person name="Sullivan S."/>
            <person name="Sone E.D."/>
            <person name="Koren S."/>
            <person name="Silverstein K.A.T."/>
            <person name="Beckman K.B."/>
            <person name="Gohl D.M."/>
        </authorList>
    </citation>
    <scope>NUCLEOTIDE SEQUENCE</scope>
    <source>
        <strain evidence="2">Duluth1</strain>
        <tissue evidence="2">Whole animal</tissue>
    </source>
</reference>
<keyword evidence="3" id="KW-1185">Reference proteome</keyword>
<feature type="compositionally biased region" description="Polar residues" evidence="1">
    <location>
        <begin position="1"/>
        <end position="32"/>
    </location>
</feature>
<accession>A0A9D4KXT6</accession>
<reference evidence="2" key="2">
    <citation type="submission" date="2020-11" db="EMBL/GenBank/DDBJ databases">
        <authorList>
            <person name="McCartney M.A."/>
            <person name="Auch B."/>
            <person name="Kono T."/>
            <person name="Mallez S."/>
            <person name="Becker A."/>
            <person name="Gohl D.M."/>
            <person name="Silverstein K.A.T."/>
            <person name="Koren S."/>
            <person name="Bechman K.B."/>
            <person name="Herman A."/>
            <person name="Abrahante J.E."/>
            <person name="Garbe J."/>
        </authorList>
    </citation>
    <scope>NUCLEOTIDE SEQUENCE</scope>
    <source>
        <strain evidence="2">Duluth1</strain>
        <tissue evidence="2">Whole animal</tissue>
    </source>
</reference>
<feature type="compositionally biased region" description="Basic residues" evidence="1">
    <location>
        <begin position="34"/>
        <end position="55"/>
    </location>
</feature>
<proteinExistence type="predicted"/>
<evidence type="ECO:0000313" key="2">
    <source>
        <dbReference type="EMBL" id="KAH3847870.1"/>
    </source>
</evidence>
<comment type="caution">
    <text evidence="2">The sequence shown here is derived from an EMBL/GenBank/DDBJ whole genome shotgun (WGS) entry which is preliminary data.</text>
</comment>
<protein>
    <submittedName>
        <fullName evidence="2">Uncharacterized protein</fullName>
    </submittedName>
</protein>
<dbReference type="AlphaFoldDB" id="A0A9D4KXT6"/>
<evidence type="ECO:0000313" key="3">
    <source>
        <dbReference type="Proteomes" id="UP000828390"/>
    </source>
</evidence>
<organism evidence="2 3">
    <name type="scientific">Dreissena polymorpha</name>
    <name type="common">Zebra mussel</name>
    <name type="synonym">Mytilus polymorpha</name>
    <dbReference type="NCBI Taxonomy" id="45954"/>
    <lineage>
        <taxon>Eukaryota</taxon>
        <taxon>Metazoa</taxon>
        <taxon>Spiralia</taxon>
        <taxon>Lophotrochozoa</taxon>
        <taxon>Mollusca</taxon>
        <taxon>Bivalvia</taxon>
        <taxon>Autobranchia</taxon>
        <taxon>Heteroconchia</taxon>
        <taxon>Euheterodonta</taxon>
        <taxon>Imparidentia</taxon>
        <taxon>Neoheterodontei</taxon>
        <taxon>Myida</taxon>
        <taxon>Dreissenoidea</taxon>
        <taxon>Dreissenidae</taxon>
        <taxon>Dreissena</taxon>
    </lineage>
</organism>
<name>A0A9D4KXT6_DREPO</name>
<sequence>MESSRPQYTESSKRLSFNYPQTETPNSGTDNNANRRHKANTPQVRLKHHKVRSVQKKYSGRDVSSSRHHKRCLESLPGSRSCDPSKSGSYKGRQGSKSKVELVGHG</sequence>
<gene>
    <name evidence="2" type="ORF">DPMN_090205</name>
</gene>
<dbReference type="EMBL" id="JAIWYP010000003">
    <property type="protein sequence ID" value="KAH3847870.1"/>
    <property type="molecule type" value="Genomic_DNA"/>
</dbReference>